<reference evidence="3" key="3">
    <citation type="submission" date="2025-09" db="UniProtKB">
        <authorList>
            <consortium name="Ensembl"/>
        </authorList>
    </citation>
    <scope>IDENTIFICATION</scope>
    <source>
        <strain evidence="3">2N</strain>
    </source>
</reference>
<dbReference type="GO" id="GO:0005681">
    <property type="term" value="C:spliceosomal complex"/>
    <property type="evidence" value="ECO:0007669"/>
    <property type="project" value="UniProtKB-KW"/>
</dbReference>
<accession>H0W5H1</accession>
<dbReference type="InterPro" id="IPR027141">
    <property type="entry name" value="LSm4/Sm_D1/D3"/>
</dbReference>
<sequence>AFGVPIKVLHAAEGYIVICETSNGEKLVEAGDHMNCQMSIITLEQAYIHGGKICFLILPDMLKYAPMLKSMKNKNQGSGAGRGKAAILKAQVTAGGRGRGSGRGSIFQKQR</sequence>
<dbReference type="GO" id="GO:0006396">
    <property type="term" value="P:RNA processing"/>
    <property type="evidence" value="ECO:0007669"/>
    <property type="project" value="InterPro"/>
</dbReference>
<keyword evidence="1" id="KW-0508">mRNA splicing</keyword>
<name>H0W5H1_CAVPO</name>
<dbReference type="AlphaFoldDB" id="H0W5H1"/>
<dbReference type="VEuPathDB" id="HostDB:ENSCPOG00000020154"/>
<dbReference type="SUPFAM" id="SSF50182">
    <property type="entry name" value="Sm-like ribonucleoproteins"/>
    <property type="match status" value="1"/>
</dbReference>
<evidence type="ECO:0000256" key="1">
    <source>
        <dbReference type="ARBA" id="ARBA00022728"/>
    </source>
</evidence>
<keyword evidence="1" id="KW-0507">mRNA processing</keyword>
<dbReference type="PANTHER" id="PTHR23338">
    <property type="entry name" value="SMALL NUCLEAR RIBONUCLEOPROTEIN SM"/>
    <property type="match status" value="1"/>
</dbReference>
<dbReference type="Gene3D" id="2.30.30.100">
    <property type="match status" value="1"/>
</dbReference>
<reference evidence="4" key="1">
    <citation type="journal article" date="2011" name="Nature">
        <title>A high-resolution map of human evolutionary constraint using 29 mammals.</title>
        <authorList>
            <person name="Lindblad-Toh K."/>
            <person name="Garber M."/>
            <person name="Zuk O."/>
            <person name="Lin M.F."/>
            <person name="Parker B.J."/>
            <person name="Washietl S."/>
            <person name="Kheradpour P."/>
            <person name="Ernst J."/>
            <person name="Jordan G."/>
            <person name="Mauceli E."/>
            <person name="Ward L.D."/>
            <person name="Lowe C.B."/>
            <person name="Holloway A.K."/>
            <person name="Clamp M."/>
            <person name="Gnerre S."/>
            <person name="Alfoldi J."/>
            <person name="Beal K."/>
            <person name="Chang J."/>
            <person name="Clawson H."/>
            <person name="Cuff J."/>
            <person name="Di Palma F."/>
            <person name="Fitzgerald S."/>
            <person name="Flicek P."/>
            <person name="Guttman M."/>
            <person name="Hubisz M.J."/>
            <person name="Jaffe D.B."/>
            <person name="Jungreis I."/>
            <person name="Kent W.J."/>
            <person name="Kostka D."/>
            <person name="Lara M."/>
            <person name="Martins A.L."/>
            <person name="Massingham T."/>
            <person name="Moltke I."/>
            <person name="Raney B.J."/>
            <person name="Rasmussen M.D."/>
            <person name="Robinson J."/>
            <person name="Stark A."/>
            <person name="Vilella A.J."/>
            <person name="Wen J."/>
            <person name="Xie X."/>
            <person name="Zody M.C."/>
            <person name="Baldwin J."/>
            <person name="Bloom T."/>
            <person name="Chin C.W."/>
            <person name="Heiman D."/>
            <person name="Nicol R."/>
            <person name="Nusbaum C."/>
            <person name="Young S."/>
            <person name="Wilkinson J."/>
            <person name="Worley K.C."/>
            <person name="Kovar C.L."/>
            <person name="Muzny D.M."/>
            <person name="Gibbs R.A."/>
            <person name="Cree A."/>
            <person name="Dihn H.H."/>
            <person name="Fowler G."/>
            <person name="Jhangiani S."/>
            <person name="Joshi V."/>
            <person name="Lee S."/>
            <person name="Lewis L.R."/>
            <person name="Nazareth L.V."/>
            <person name="Okwuonu G."/>
            <person name="Santibanez J."/>
            <person name="Warren W.C."/>
            <person name="Mardis E.R."/>
            <person name="Weinstock G.M."/>
            <person name="Wilson R.K."/>
            <person name="Delehaunty K."/>
            <person name="Dooling D."/>
            <person name="Fronik C."/>
            <person name="Fulton L."/>
            <person name="Fulton B."/>
            <person name="Graves T."/>
            <person name="Minx P."/>
            <person name="Sodergren E."/>
            <person name="Birney E."/>
            <person name="Margulies E.H."/>
            <person name="Herrero J."/>
            <person name="Green E.D."/>
            <person name="Haussler D."/>
            <person name="Siepel A."/>
            <person name="Goldman N."/>
            <person name="Pollard K.S."/>
            <person name="Pedersen J.S."/>
            <person name="Lander E.S."/>
            <person name="Kellis M."/>
        </authorList>
    </citation>
    <scope>NUCLEOTIDE SEQUENCE [LARGE SCALE GENOMIC DNA]</scope>
    <source>
        <strain evidence="4">2N</strain>
    </source>
</reference>
<evidence type="ECO:0000313" key="4">
    <source>
        <dbReference type="Proteomes" id="UP000005447"/>
    </source>
</evidence>
<dbReference type="Ensembl" id="ENSCPOT00000020266.2">
    <property type="protein sequence ID" value="ENSCPOP00000018223.2"/>
    <property type="gene ID" value="ENSCPOG00000020154.2"/>
</dbReference>
<proteinExistence type="predicted"/>
<evidence type="ECO:0000313" key="3">
    <source>
        <dbReference type="Ensembl" id="ENSCPOP00000018223.2"/>
    </source>
</evidence>
<protein>
    <submittedName>
        <fullName evidence="3">Uncharacterized protein</fullName>
    </submittedName>
</protein>
<reference evidence="3" key="2">
    <citation type="submission" date="2025-08" db="UniProtKB">
        <authorList>
            <consortium name="Ensembl"/>
        </authorList>
    </citation>
    <scope>IDENTIFICATION</scope>
    <source>
        <strain evidence="3">2N</strain>
    </source>
</reference>
<keyword evidence="4" id="KW-1185">Reference proteome</keyword>
<dbReference type="GeneTree" id="ENSGT00610000086153"/>
<dbReference type="STRING" id="10141.ENSCPOP00000018223"/>
<dbReference type="InParanoid" id="H0W5H1"/>
<organism evidence="3 4">
    <name type="scientific">Cavia porcellus</name>
    <name type="common">Guinea pig</name>
    <dbReference type="NCBI Taxonomy" id="10141"/>
    <lineage>
        <taxon>Eukaryota</taxon>
        <taxon>Metazoa</taxon>
        <taxon>Chordata</taxon>
        <taxon>Craniata</taxon>
        <taxon>Vertebrata</taxon>
        <taxon>Euteleostomi</taxon>
        <taxon>Mammalia</taxon>
        <taxon>Eutheria</taxon>
        <taxon>Euarchontoglires</taxon>
        <taxon>Glires</taxon>
        <taxon>Rodentia</taxon>
        <taxon>Hystricomorpha</taxon>
        <taxon>Caviidae</taxon>
        <taxon>Cavia</taxon>
    </lineage>
</organism>
<dbReference type="HOGENOM" id="CLU_099537_1_0_1"/>
<dbReference type="InterPro" id="IPR010920">
    <property type="entry name" value="LSM_dom_sf"/>
</dbReference>
<dbReference type="Proteomes" id="UP000005447">
    <property type="component" value="Unassembled WGS sequence"/>
</dbReference>
<evidence type="ECO:0000256" key="2">
    <source>
        <dbReference type="SAM" id="MobiDB-lite"/>
    </source>
</evidence>
<keyword evidence="1" id="KW-0747">Spliceosome</keyword>
<dbReference type="EMBL" id="AAKN02017844">
    <property type="status" value="NOT_ANNOTATED_CDS"/>
    <property type="molecule type" value="Genomic_DNA"/>
</dbReference>
<feature type="region of interest" description="Disordered" evidence="2">
    <location>
        <begin position="92"/>
        <end position="111"/>
    </location>
</feature>
<dbReference type="OMA" id="KNAPMFN"/>